<dbReference type="InterPro" id="IPR051269">
    <property type="entry name" value="Fe-S_cluster_ET"/>
</dbReference>
<evidence type="ECO:0000256" key="2">
    <source>
        <dbReference type="ARBA" id="ARBA00022448"/>
    </source>
</evidence>
<keyword evidence="9" id="KW-1185">Reference proteome</keyword>
<evidence type="ECO:0000256" key="5">
    <source>
        <dbReference type="ARBA" id="ARBA00023004"/>
    </source>
</evidence>
<dbReference type="Gene3D" id="3.30.70.20">
    <property type="match status" value="1"/>
</dbReference>
<evidence type="ECO:0000256" key="1">
    <source>
        <dbReference type="ARBA" id="ARBA00001927"/>
    </source>
</evidence>
<evidence type="ECO:0000313" key="8">
    <source>
        <dbReference type="EMBL" id="MDN3292789.1"/>
    </source>
</evidence>
<protein>
    <submittedName>
        <fullName evidence="8">Ferredoxin</fullName>
    </submittedName>
</protein>
<sequence length="65" mass="7106">MRIRAHSDTCVGAGRCFLAAPELFDQSDDDATVVVLVDQVAGVHLEKARDAVDDCPTRTLYLTEQ</sequence>
<comment type="caution">
    <text evidence="8">The sequence shown here is derived from an EMBL/GenBank/DDBJ whole genome shotgun (WGS) entry which is preliminary data.</text>
</comment>
<dbReference type="Pfam" id="PF13370">
    <property type="entry name" value="Fer4_13"/>
    <property type="match status" value="1"/>
</dbReference>
<reference evidence="8" key="1">
    <citation type="submission" date="2023-06" db="EMBL/GenBank/DDBJ databases">
        <title>WGS-Sequencing of Streptomyces ficellus isolate 21 collected from sand in Gara Djebilet Iron Mine in Algeria.</title>
        <authorList>
            <person name="Zegers G.P."/>
            <person name="Gomez A."/>
            <person name="Gueddou A."/>
            <person name="Zahara A.F."/>
            <person name="Worth M."/>
            <person name="Sevigny J.L."/>
            <person name="Tisa L."/>
        </authorList>
    </citation>
    <scope>NUCLEOTIDE SEQUENCE</scope>
    <source>
        <strain evidence="8">AS11</strain>
    </source>
</reference>
<dbReference type="PANTHER" id="PTHR36923:SF3">
    <property type="entry name" value="FERREDOXIN"/>
    <property type="match status" value="1"/>
</dbReference>
<evidence type="ECO:0000313" key="9">
    <source>
        <dbReference type="Proteomes" id="UP001174050"/>
    </source>
</evidence>
<dbReference type="Proteomes" id="UP001174050">
    <property type="component" value="Unassembled WGS sequence"/>
</dbReference>
<proteinExistence type="predicted"/>
<evidence type="ECO:0000256" key="3">
    <source>
        <dbReference type="ARBA" id="ARBA00022723"/>
    </source>
</evidence>
<keyword evidence="3" id="KW-0479">Metal-binding</keyword>
<keyword evidence="4" id="KW-0249">Electron transport</keyword>
<accession>A0ABT7YZX3</accession>
<organism evidence="8 9">
    <name type="scientific">Streptomyces ficellus</name>
    <dbReference type="NCBI Taxonomy" id="1977088"/>
    <lineage>
        <taxon>Bacteria</taxon>
        <taxon>Bacillati</taxon>
        <taxon>Actinomycetota</taxon>
        <taxon>Actinomycetes</taxon>
        <taxon>Kitasatosporales</taxon>
        <taxon>Streptomycetaceae</taxon>
        <taxon>Streptomyces</taxon>
    </lineage>
</organism>
<evidence type="ECO:0000256" key="4">
    <source>
        <dbReference type="ARBA" id="ARBA00022982"/>
    </source>
</evidence>
<keyword evidence="7" id="KW-0003">3Fe-4S</keyword>
<dbReference type="PANTHER" id="PTHR36923">
    <property type="entry name" value="FERREDOXIN"/>
    <property type="match status" value="1"/>
</dbReference>
<dbReference type="SUPFAM" id="SSF54862">
    <property type="entry name" value="4Fe-4S ferredoxins"/>
    <property type="match status" value="1"/>
</dbReference>
<gene>
    <name evidence="8" type="ORF">QWM81_01765</name>
</gene>
<dbReference type="EMBL" id="JAUEPL010000002">
    <property type="protein sequence ID" value="MDN3292789.1"/>
    <property type="molecule type" value="Genomic_DNA"/>
</dbReference>
<evidence type="ECO:0000256" key="6">
    <source>
        <dbReference type="ARBA" id="ARBA00023014"/>
    </source>
</evidence>
<keyword evidence="5" id="KW-0408">Iron</keyword>
<comment type="cofactor">
    <cofactor evidence="1">
        <name>[3Fe-4S] cluster</name>
        <dbReference type="ChEBI" id="CHEBI:21137"/>
    </cofactor>
</comment>
<keyword evidence="2" id="KW-0813">Transport</keyword>
<dbReference type="RefSeq" id="WP_290109593.1">
    <property type="nucleotide sequence ID" value="NZ_JAUEPL010000002.1"/>
</dbReference>
<evidence type="ECO:0000256" key="7">
    <source>
        <dbReference type="ARBA" id="ARBA00023291"/>
    </source>
</evidence>
<keyword evidence="6" id="KW-0411">Iron-sulfur</keyword>
<name>A0ABT7YZX3_9ACTN</name>